<keyword evidence="10" id="KW-1185">Reference proteome</keyword>
<dbReference type="InterPro" id="IPR050622">
    <property type="entry name" value="CPA3_antiporter_subunitB"/>
</dbReference>
<dbReference type="GO" id="GO:0005886">
    <property type="term" value="C:plasma membrane"/>
    <property type="evidence" value="ECO:0007669"/>
    <property type="project" value="UniProtKB-SubCell"/>
</dbReference>
<organism evidence="9 10">
    <name type="scientific">Thiocapsa roseopersicina</name>
    <dbReference type="NCBI Taxonomy" id="1058"/>
    <lineage>
        <taxon>Bacteria</taxon>
        <taxon>Pseudomonadati</taxon>
        <taxon>Pseudomonadota</taxon>
        <taxon>Gammaproteobacteria</taxon>
        <taxon>Chromatiales</taxon>
        <taxon>Chromatiaceae</taxon>
        <taxon>Thiocapsa</taxon>
    </lineage>
</organism>
<feature type="transmembrane region" description="Helical" evidence="7">
    <location>
        <begin position="189"/>
        <end position="213"/>
    </location>
</feature>
<accession>A0A1H3ATU0</accession>
<name>A0A1H3ATU0_THIRO</name>
<dbReference type="STRING" id="1058.SAMN05421783_12140"/>
<feature type="transmembrane region" description="Helical" evidence="7">
    <location>
        <begin position="7"/>
        <end position="29"/>
    </location>
</feature>
<evidence type="ECO:0000259" key="8">
    <source>
        <dbReference type="Pfam" id="PF04039"/>
    </source>
</evidence>
<comment type="similarity">
    <text evidence="2">Belongs to the CPA3 antiporters (TC 2.A.63) subunit B family.</text>
</comment>
<feature type="transmembrane region" description="Helical" evidence="7">
    <location>
        <begin position="126"/>
        <end position="144"/>
    </location>
</feature>
<feature type="transmembrane region" description="Helical" evidence="7">
    <location>
        <begin position="96"/>
        <end position="120"/>
    </location>
</feature>
<comment type="subcellular location">
    <subcellularLocation>
        <location evidence="1">Cell membrane</location>
        <topology evidence="1">Multi-pass membrane protein</topology>
    </subcellularLocation>
</comment>
<evidence type="ECO:0000256" key="7">
    <source>
        <dbReference type="SAM" id="Phobius"/>
    </source>
</evidence>
<keyword evidence="6 7" id="KW-0472">Membrane</keyword>
<dbReference type="EMBL" id="FNNZ01000021">
    <property type="protein sequence ID" value="SDX33043.1"/>
    <property type="molecule type" value="Genomic_DNA"/>
</dbReference>
<evidence type="ECO:0000256" key="1">
    <source>
        <dbReference type="ARBA" id="ARBA00004651"/>
    </source>
</evidence>
<evidence type="ECO:0000256" key="4">
    <source>
        <dbReference type="ARBA" id="ARBA00022692"/>
    </source>
</evidence>
<keyword evidence="3" id="KW-1003">Cell membrane</keyword>
<dbReference type="AlphaFoldDB" id="A0A1H3ATU0"/>
<keyword evidence="5 7" id="KW-1133">Transmembrane helix</keyword>
<dbReference type="PANTHER" id="PTHR33932:SF4">
    <property type="entry name" value="NA(+)_H(+) ANTIPORTER SUBUNIT B"/>
    <property type="match status" value="1"/>
</dbReference>
<dbReference type="Proteomes" id="UP000198816">
    <property type="component" value="Unassembled WGS sequence"/>
</dbReference>
<feature type="domain" description="Na+/H+ antiporter MnhB subunit-related protein" evidence="8">
    <location>
        <begin position="102"/>
        <end position="204"/>
    </location>
</feature>
<proteinExistence type="inferred from homology"/>
<protein>
    <submittedName>
        <fullName evidence="9">Domain related to MnhB subunit of Na+/H+ antiporter</fullName>
    </submittedName>
</protein>
<evidence type="ECO:0000256" key="3">
    <source>
        <dbReference type="ARBA" id="ARBA00022475"/>
    </source>
</evidence>
<keyword evidence="4 7" id="KW-0812">Transmembrane</keyword>
<evidence type="ECO:0000313" key="9">
    <source>
        <dbReference type="EMBL" id="SDX33043.1"/>
    </source>
</evidence>
<evidence type="ECO:0000313" key="10">
    <source>
        <dbReference type="Proteomes" id="UP000198816"/>
    </source>
</evidence>
<reference evidence="10" key="1">
    <citation type="submission" date="2016-10" db="EMBL/GenBank/DDBJ databases">
        <authorList>
            <person name="Varghese N."/>
            <person name="Submissions S."/>
        </authorList>
    </citation>
    <scope>NUCLEOTIDE SEQUENCE [LARGE SCALE GENOMIC DNA]</scope>
    <source>
        <strain evidence="10">DSM 217</strain>
    </source>
</reference>
<feature type="transmembrane region" description="Helical" evidence="7">
    <location>
        <begin position="66"/>
        <end position="84"/>
    </location>
</feature>
<dbReference type="RefSeq" id="WP_093035832.1">
    <property type="nucleotide sequence ID" value="NZ_FNNZ01000021.1"/>
</dbReference>
<evidence type="ECO:0000256" key="6">
    <source>
        <dbReference type="ARBA" id="ARBA00023136"/>
    </source>
</evidence>
<dbReference type="OrthoDB" id="4962908at2"/>
<dbReference type="Pfam" id="PF04039">
    <property type="entry name" value="MnhB"/>
    <property type="match status" value="1"/>
</dbReference>
<gene>
    <name evidence="9" type="ORF">SAMN05421783_12140</name>
</gene>
<sequence length="227" mass="23066">MIRPLEHIIIPIGLIAVGGLLGWSFFLAVTGDTGERLAAVALARVPDSGVSNPVTSVLLNFRAYDTLLEFAVLLAALLGIWSLGAADTGFQPAASVLDGMVAGFVPLLILSAGYMLWVGAYAPGGAFQAGALLGSAGVMLALAGHRNAGLPSEGRLRILVALGVFVCAMTGLLLMVAGDGFLTYPPGLAKWLILLIETAATLAIGATLAAAYLGGRPTAHPTSGETT</sequence>
<evidence type="ECO:0000256" key="2">
    <source>
        <dbReference type="ARBA" id="ARBA00009425"/>
    </source>
</evidence>
<evidence type="ECO:0000256" key="5">
    <source>
        <dbReference type="ARBA" id="ARBA00022989"/>
    </source>
</evidence>
<dbReference type="InterPro" id="IPR007182">
    <property type="entry name" value="MnhB"/>
</dbReference>
<dbReference type="PANTHER" id="PTHR33932">
    <property type="entry name" value="NA(+)/H(+) ANTIPORTER SUBUNIT B"/>
    <property type="match status" value="1"/>
</dbReference>
<feature type="transmembrane region" description="Helical" evidence="7">
    <location>
        <begin position="156"/>
        <end position="177"/>
    </location>
</feature>